<feature type="transmembrane region" description="Helical" evidence="9">
    <location>
        <begin position="36"/>
        <end position="55"/>
    </location>
</feature>
<dbReference type="EMBL" id="BQKB01000007">
    <property type="protein sequence ID" value="GJM51825.1"/>
    <property type="molecule type" value="Genomic_DNA"/>
</dbReference>
<evidence type="ECO:0000256" key="3">
    <source>
        <dbReference type="ARBA" id="ARBA00022449"/>
    </source>
</evidence>
<feature type="domain" description="Na+/H+ antiporter NhaC-like C-terminal" evidence="10">
    <location>
        <begin position="242"/>
        <end position="427"/>
    </location>
</feature>
<evidence type="ECO:0000256" key="5">
    <source>
        <dbReference type="ARBA" id="ARBA00022692"/>
    </source>
</evidence>
<dbReference type="GO" id="GO:0015297">
    <property type="term" value="F:antiporter activity"/>
    <property type="evidence" value="ECO:0007669"/>
    <property type="project" value="UniProtKB-KW"/>
</dbReference>
<feature type="transmembrane region" description="Helical" evidence="9">
    <location>
        <begin position="75"/>
        <end position="102"/>
    </location>
</feature>
<name>A0AAV5AYP5_9FLAO</name>
<protein>
    <submittedName>
        <fullName evidence="11">Sodium:proton antiporter</fullName>
    </submittedName>
</protein>
<dbReference type="Proteomes" id="UP001207736">
    <property type="component" value="Unassembled WGS sequence"/>
</dbReference>
<dbReference type="PANTHER" id="PTHR33451">
    <property type="entry name" value="MALATE-2H(+)/NA(+)-LACTATE ANTIPORTER"/>
    <property type="match status" value="1"/>
</dbReference>
<feature type="transmembrane region" description="Helical" evidence="9">
    <location>
        <begin position="290"/>
        <end position="307"/>
    </location>
</feature>
<comment type="caution">
    <text evidence="11">The sequence shown here is derived from an EMBL/GenBank/DDBJ whole genome shotgun (WGS) entry which is preliminary data.</text>
</comment>
<feature type="transmembrane region" description="Helical" evidence="9">
    <location>
        <begin position="240"/>
        <end position="270"/>
    </location>
</feature>
<keyword evidence="6 9" id="KW-1133">Transmembrane helix</keyword>
<comment type="subcellular location">
    <subcellularLocation>
        <location evidence="1">Cell membrane</location>
        <topology evidence="1">Multi-pass membrane protein</topology>
    </subcellularLocation>
</comment>
<feature type="transmembrane region" description="Helical" evidence="9">
    <location>
        <begin position="199"/>
        <end position="219"/>
    </location>
</feature>
<feature type="transmembrane region" description="Helical" evidence="9">
    <location>
        <begin position="108"/>
        <end position="127"/>
    </location>
</feature>
<dbReference type="EMBL" id="BQKA01000033">
    <property type="protein sequence ID" value="GJM50672.1"/>
    <property type="molecule type" value="Genomic_DNA"/>
</dbReference>
<evidence type="ECO:0000256" key="9">
    <source>
        <dbReference type="SAM" id="Phobius"/>
    </source>
</evidence>
<evidence type="ECO:0000256" key="6">
    <source>
        <dbReference type="ARBA" id="ARBA00022989"/>
    </source>
</evidence>
<evidence type="ECO:0000256" key="1">
    <source>
        <dbReference type="ARBA" id="ARBA00004651"/>
    </source>
</evidence>
<evidence type="ECO:0000256" key="8">
    <source>
        <dbReference type="ARBA" id="ARBA00038435"/>
    </source>
</evidence>
<dbReference type="PANTHER" id="PTHR33451:SF5">
    <property type="entry name" value="NA+_H+ ANTIPORTER"/>
    <property type="match status" value="1"/>
</dbReference>
<evidence type="ECO:0000313" key="11">
    <source>
        <dbReference type="EMBL" id="GJM50672.1"/>
    </source>
</evidence>
<feature type="transmembrane region" description="Helical" evidence="9">
    <location>
        <begin position="328"/>
        <end position="346"/>
    </location>
</feature>
<evidence type="ECO:0000256" key="4">
    <source>
        <dbReference type="ARBA" id="ARBA00022475"/>
    </source>
</evidence>
<feature type="transmembrane region" description="Helical" evidence="9">
    <location>
        <begin position="12"/>
        <end position="30"/>
    </location>
</feature>
<gene>
    <name evidence="11" type="ORF">RCZ15_16450</name>
    <name evidence="12" type="ORF">RCZ16_01430</name>
</gene>
<dbReference type="InterPro" id="IPR052180">
    <property type="entry name" value="NhaC_Na-H+_Antiporter"/>
</dbReference>
<evidence type="ECO:0000313" key="14">
    <source>
        <dbReference type="Proteomes" id="UP001208692"/>
    </source>
</evidence>
<evidence type="ECO:0000256" key="7">
    <source>
        <dbReference type="ARBA" id="ARBA00023136"/>
    </source>
</evidence>
<dbReference type="Pfam" id="PF03553">
    <property type="entry name" value="Na_H_antiporter"/>
    <property type="match status" value="2"/>
</dbReference>
<dbReference type="RefSeq" id="WP_264845430.1">
    <property type="nucleotide sequence ID" value="NZ_BPMA01000012.1"/>
</dbReference>
<evidence type="ECO:0000256" key="2">
    <source>
        <dbReference type="ARBA" id="ARBA00022448"/>
    </source>
</evidence>
<keyword evidence="7 9" id="KW-0472">Membrane</keyword>
<evidence type="ECO:0000313" key="12">
    <source>
        <dbReference type="EMBL" id="GJM51825.1"/>
    </source>
</evidence>
<dbReference type="Proteomes" id="UP001208692">
    <property type="component" value="Unassembled WGS sequence"/>
</dbReference>
<accession>A0AAV5AYP5</accession>
<feature type="transmembrane region" description="Helical" evidence="9">
    <location>
        <begin position="415"/>
        <end position="433"/>
    </location>
</feature>
<organism evidence="11 13">
    <name type="scientific">Capnocytophaga catalasegens</name>
    <dbReference type="NCBI Taxonomy" id="1004260"/>
    <lineage>
        <taxon>Bacteria</taxon>
        <taxon>Pseudomonadati</taxon>
        <taxon>Bacteroidota</taxon>
        <taxon>Flavobacteriia</taxon>
        <taxon>Flavobacteriales</taxon>
        <taxon>Flavobacteriaceae</taxon>
        <taxon>Capnocytophaga</taxon>
    </lineage>
</organism>
<keyword evidence="14" id="KW-1185">Reference proteome</keyword>
<dbReference type="AlphaFoldDB" id="A0AAV5AYP5"/>
<keyword evidence="3" id="KW-0050">Antiport</keyword>
<dbReference type="GO" id="GO:0005886">
    <property type="term" value="C:plasma membrane"/>
    <property type="evidence" value="ECO:0007669"/>
    <property type="project" value="UniProtKB-SubCell"/>
</dbReference>
<feature type="transmembrane region" description="Helical" evidence="9">
    <location>
        <begin position="139"/>
        <end position="162"/>
    </location>
</feature>
<dbReference type="InterPro" id="IPR018461">
    <property type="entry name" value="Na/H_Antiport_NhaC-like_C"/>
</dbReference>
<keyword evidence="2" id="KW-0813">Transport</keyword>
<proteinExistence type="inferred from homology"/>
<evidence type="ECO:0000259" key="10">
    <source>
        <dbReference type="Pfam" id="PF03553"/>
    </source>
</evidence>
<reference evidence="11 14" key="1">
    <citation type="submission" date="2021-11" db="EMBL/GenBank/DDBJ databases">
        <title>Draft genome sequence of Capnocytophaga sp. strain KC07075 isolated from cat oral cavity.</title>
        <authorList>
            <person name="Suzuki M."/>
            <person name="Imaoka K."/>
            <person name="Kimura M."/>
            <person name="Morikawa S."/>
            <person name="Maeda K."/>
        </authorList>
    </citation>
    <scope>NUCLEOTIDE SEQUENCE</scope>
    <source>
        <strain evidence="11">KC07075</strain>
        <strain evidence="12 14">KC07079</strain>
    </source>
</reference>
<keyword evidence="4" id="KW-1003">Cell membrane</keyword>
<keyword evidence="5 9" id="KW-0812">Transmembrane</keyword>
<sequence>MKRKINFGNGLALLPLIIFISIFLSAGLITDDFYSLPAPIAVLCGIIAAFILFSYNISISDNIKVFIKGCGNNNILTMCLITLLAGAFAVMTKEIGAVNAIVHIAQKYLSIQFLYAGVFILASFLSFSSGTSTGTITALAPVASGFVIFPEINASLIAASLLGGAMFGDNLSFISDTTIAATQTQGCHMKDKFRINVRIALPASLLTIGVLTFIGISLHQSTNSFSAENISIEWIKIVPYLLVIILASTGTNVFVTLFLGILASGAIAFWENTMNLLSFSQNIYAGFTQMNEIFLVFLLMGGLTYMIEKEGGIQFLMDSMSRFMTSKLRAKTGIAFLVGTIDFAIANNTIAIITSAPIAREISNKFGISPAYTASILDISSCIVQGFAPFGAQMLLLLKLIQTDITYLDIVAQSYYIWILLVTTIFYFSFISSKIKKKELFVS</sequence>
<comment type="similarity">
    <text evidence="8">Belongs to the NhaC Na(+)/H(+) (TC 2.A.35) antiporter family.</text>
</comment>
<feature type="domain" description="Na+/H+ antiporter NhaC-like C-terminal" evidence="10">
    <location>
        <begin position="17"/>
        <end position="215"/>
    </location>
</feature>
<evidence type="ECO:0000313" key="13">
    <source>
        <dbReference type="Proteomes" id="UP001207736"/>
    </source>
</evidence>